<proteinExistence type="inferred from homology"/>
<dbReference type="InterPro" id="IPR038765">
    <property type="entry name" value="Papain-like_cys_pep_sf"/>
</dbReference>
<dbReference type="RefSeq" id="WP_311677534.1">
    <property type="nucleotide sequence ID" value="NZ_JAVRER010000051.1"/>
</dbReference>
<dbReference type="AlphaFoldDB" id="A0ABD5EBT0"/>
<comment type="caution">
    <text evidence="3">The sequence shown here is derived from an EMBL/GenBank/DDBJ whole genome shotgun (WGS) entry which is preliminary data.</text>
</comment>
<dbReference type="PANTHER" id="PTHR11786:SF0">
    <property type="entry name" value="ARYLAMINE N-ACETYLTRANSFERASE 4-RELATED"/>
    <property type="match status" value="1"/>
</dbReference>
<gene>
    <name evidence="3" type="ORF">RM574_24640</name>
</gene>
<dbReference type="EMBL" id="JAVRER010000051">
    <property type="protein sequence ID" value="MDT0418670.1"/>
    <property type="molecule type" value="Genomic_DNA"/>
</dbReference>
<dbReference type="SUPFAM" id="SSF54001">
    <property type="entry name" value="Cysteine proteinases"/>
    <property type="match status" value="1"/>
</dbReference>
<accession>A0ABD5EBT0</accession>
<evidence type="ECO:0000256" key="2">
    <source>
        <dbReference type="RuleBase" id="RU003452"/>
    </source>
</evidence>
<name>A0ABD5EBT0_9ACTN</name>
<dbReference type="Proteomes" id="UP001183607">
    <property type="component" value="Unassembled WGS sequence"/>
</dbReference>
<comment type="similarity">
    <text evidence="1 2">Belongs to the arylamine N-acetyltransferase family.</text>
</comment>
<dbReference type="PRINTS" id="PR01543">
    <property type="entry name" value="ANATRNSFRASE"/>
</dbReference>
<evidence type="ECO:0000313" key="3">
    <source>
        <dbReference type="EMBL" id="MDT0418670.1"/>
    </source>
</evidence>
<dbReference type="PANTHER" id="PTHR11786">
    <property type="entry name" value="N-HYDROXYARYLAMINE O-ACETYLTRANSFERASE"/>
    <property type="match status" value="1"/>
</dbReference>
<reference evidence="4" key="1">
    <citation type="submission" date="2023-07" db="EMBL/GenBank/DDBJ databases">
        <title>30 novel species of actinomycetes from the DSMZ collection.</title>
        <authorList>
            <person name="Nouioui I."/>
        </authorList>
    </citation>
    <scope>NUCLEOTIDE SEQUENCE [LARGE SCALE GENOMIC DNA]</scope>
    <source>
        <strain evidence="4">DSM 41982</strain>
    </source>
</reference>
<sequence>MSISSQSPESGPDLAAYLGRLGIGAAPSALPPTLATLRTVQRAQLLAIPFENLDPVRGIVPALEVPALEDKLVRRRRGGYCFELNGLLSAALAALGFTVRPLAGRVVLGVGDEGWASRPATHLALAVDTEEGTHLADAGFGALGALPGPLPLRDGAEHAAHGRRHRLDRHEDRWSLAARTPDGWETQYVLSAAPAPPIDREVANWYVATHPRSPFTRRLVVNRTSPDAHRALLGDPPVNGTTERAELTTTYADGRSERRTLTGWAEVAAVLEGELGLGDVTPRDVG</sequence>
<dbReference type="Gene3D" id="3.30.2140.10">
    <property type="entry name" value="Arylamine N-acetyltransferase"/>
    <property type="match status" value="1"/>
</dbReference>
<protein>
    <submittedName>
        <fullName evidence="3">Arylamine N-acetyltransferase</fullName>
    </submittedName>
</protein>
<evidence type="ECO:0000313" key="4">
    <source>
        <dbReference type="Proteomes" id="UP001183607"/>
    </source>
</evidence>
<dbReference type="Gene3D" id="2.40.128.150">
    <property type="entry name" value="Cysteine proteinases"/>
    <property type="match status" value="1"/>
</dbReference>
<evidence type="ECO:0000256" key="1">
    <source>
        <dbReference type="ARBA" id="ARBA00006547"/>
    </source>
</evidence>
<dbReference type="InterPro" id="IPR001447">
    <property type="entry name" value="Arylamine_N-AcTrfase"/>
</dbReference>
<organism evidence="3 4">
    <name type="scientific">Streptomyces evansiae</name>
    <dbReference type="NCBI Taxonomy" id="3075535"/>
    <lineage>
        <taxon>Bacteria</taxon>
        <taxon>Bacillati</taxon>
        <taxon>Actinomycetota</taxon>
        <taxon>Actinomycetes</taxon>
        <taxon>Kitasatosporales</taxon>
        <taxon>Streptomycetaceae</taxon>
        <taxon>Streptomyces</taxon>
    </lineage>
</organism>
<dbReference type="Pfam" id="PF00797">
    <property type="entry name" value="Acetyltransf_2"/>
    <property type="match status" value="1"/>
</dbReference>